<accession>A0A6H0WKC6</accession>
<dbReference type="KEGG" id="bteq:G4P54_13045"/>
<reference evidence="1 2" key="1">
    <citation type="submission" date="2020-02" db="EMBL/GenBank/DDBJ databases">
        <title>Genome sequencing, annotation and comparative genomic analysis of Bacillus tequilensis EA-CB0015, an effective biological control agent against Pseudocercospora fijiensis in banana plants.</title>
        <authorList>
            <person name="Cuellar-Gaviria T.Z."/>
            <person name="Ju K.-S."/>
            <person name="Villegas-Escobar V."/>
        </authorList>
    </citation>
    <scope>NUCLEOTIDE SEQUENCE [LARGE SCALE GENOMIC DNA]</scope>
    <source>
        <strain evidence="1 2">EA-CB0015</strain>
    </source>
</reference>
<organism evidence="1 2">
    <name type="scientific">Bacillus tequilensis</name>
    <dbReference type="NCBI Taxonomy" id="227866"/>
    <lineage>
        <taxon>Bacteria</taxon>
        <taxon>Bacillati</taxon>
        <taxon>Bacillota</taxon>
        <taxon>Bacilli</taxon>
        <taxon>Bacillales</taxon>
        <taxon>Bacillaceae</taxon>
        <taxon>Bacillus</taxon>
    </lineage>
</organism>
<proteinExistence type="predicted"/>
<dbReference type="Proteomes" id="UP000501914">
    <property type="component" value="Chromosome"/>
</dbReference>
<dbReference type="RefSeq" id="WP_167872882.1">
    <property type="nucleotide sequence ID" value="NZ_CP048852.1"/>
</dbReference>
<evidence type="ECO:0000313" key="1">
    <source>
        <dbReference type="EMBL" id="QIW80658.1"/>
    </source>
</evidence>
<name>A0A6H0WKC6_9BACI</name>
<protein>
    <submittedName>
        <fullName evidence="1">Uncharacterized protein</fullName>
    </submittedName>
</protein>
<evidence type="ECO:0000313" key="2">
    <source>
        <dbReference type="Proteomes" id="UP000501914"/>
    </source>
</evidence>
<sequence>MDKYPFLYNIRHRLSFFRDTFDMIIQNAHTLTVRWEISEETMRLAEAMLFEKSQDMIKELRVVIKRQGIEAVRTKRTTYDKGEWTMSQAAGDAVYRAEYRMVNAMNVSLKLTDTKDIYLAENGIRDIHSFQNEDANTKWEKQFSAYTCYGRGEKER</sequence>
<gene>
    <name evidence="1" type="ORF">G4P54_13045</name>
</gene>
<dbReference type="AlphaFoldDB" id="A0A6H0WKC6"/>
<dbReference type="EMBL" id="CP048852">
    <property type="protein sequence ID" value="QIW80658.1"/>
    <property type="molecule type" value="Genomic_DNA"/>
</dbReference>
<keyword evidence="2" id="KW-1185">Reference proteome</keyword>